<dbReference type="InterPro" id="IPR059044">
    <property type="entry name" value="TM_Tm6sf1/2"/>
</dbReference>
<gene>
    <name evidence="11" type="ORF">CCH79_00005217</name>
</gene>
<evidence type="ECO:0000256" key="2">
    <source>
        <dbReference type="ARBA" id="ARBA00022692"/>
    </source>
</evidence>
<feature type="domain" description="EXPERA" evidence="10">
    <location>
        <begin position="371"/>
        <end position="505"/>
    </location>
</feature>
<feature type="transmembrane region" description="Helical" evidence="9">
    <location>
        <begin position="488"/>
        <end position="506"/>
    </location>
</feature>
<sequence length="531" mass="59515">MDEVFDEVANNGVKNGHHNEDGYEKIDDIDEVMALLSGGGGDGWRQPPSPCSSPNSIRKHYKLKSPCRLVLNKNSSQSLSREHPCCGAQAGVTIFLGLSSGSAIHLRRQRKRSPKLNFETYNLIAGVLEQHHCFITDNKFEEPDYRDEATGGGQRLFALSVGSWSFIHNESYPCISGRNHCPLRHHRPLPILGMGMFALGSVLLLLILTVRHKTKVDPLFYVFAEFTFGGMVGLTNALEQDRFISGFMDFYLKMGEPHLSTSYAVMMSYWEVVHLILLLTVIHRMFSGKSYRSLGLLWAGSSIANQIVLIPGVVIGKYGSNMRPAFWRNAPFFLASFWAASQLFSRPREMPIVTADKIAAEQKKGLLSRPADLLLSLLLLGAVAFFVFRGFVVLDCPLDACFTYIYQYEPYLKDPVGFSRVMMLVYFFYAVPLVSVLLYGLNTPGCSWMLDWTIFFAGAMAQTQWCHIGASLHSRTPFTYRTPADKRWLVIALNVLLAIVPALLALRCRTSPAFLMKPVPKGQSNDDKKKN</sequence>
<feature type="transmembrane region" description="Helical" evidence="9">
    <location>
        <begin position="373"/>
        <end position="394"/>
    </location>
</feature>
<comment type="subcellular location">
    <subcellularLocation>
        <location evidence="1">Endomembrane system</location>
        <topology evidence="1">Multi-pass membrane protein</topology>
    </subcellularLocation>
</comment>
<dbReference type="Proteomes" id="UP000250572">
    <property type="component" value="Unassembled WGS sequence"/>
</dbReference>
<dbReference type="PANTHER" id="PTHR14568:SF9">
    <property type="entry name" value="TRANSMEMBRANE 6 SUPERFAMILY MEMBER 2"/>
    <property type="match status" value="1"/>
</dbReference>
<name>A0A315VPB6_GAMAF</name>
<feature type="transmembrane region" description="Helical" evidence="9">
    <location>
        <begin position="258"/>
        <end position="282"/>
    </location>
</feature>
<keyword evidence="4 7" id="KW-1133">Transmembrane helix</keyword>
<evidence type="ECO:0000256" key="8">
    <source>
        <dbReference type="SAM" id="MobiDB-lite"/>
    </source>
</evidence>
<keyword evidence="2 7" id="KW-0812">Transmembrane</keyword>
<evidence type="ECO:0000256" key="1">
    <source>
        <dbReference type="ARBA" id="ARBA00004127"/>
    </source>
</evidence>
<dbReference type="GO" id="GO:0033116">
    <property type="term" value="C:endoplasmic reticulum-Golgi intermediate compartment membrane"/>
    <property type="evidence" value="ECO:0007669"/>
    <property type="project" value="TreeGrafter"/>
</dbReference>
<proteinExistence type="inferred from homology"/>
<evidence type="ECO:0000256" key="7">
    <source>
        <dbReference type="PROSITE-ProRule" id="PRU01087"/>
    </source>
</evidence>
<dbReference type="InterPro" id="IPR047195">
    <property type="entry name" value="TM6SF1-like"/>
</dbReference>
<feature type="domain" description="EXPERA" evidence="10">
    <location>
        <begin position="216"/>
        <end position="340"/>
    </location>
</feature>
<organism evidence="11 12">
    <name type="scientific">Gambusia affinis</name>
    <name type="common">Western mosquitofish</name>
    <name type="synonym">Heterandria affinis</name>
    <dbReference type="NCBI Taxonomy" id="33528"/>
    <lineage>
        <taxon>Eukaryota</taxon>
        <taxon>Metazoa</taxon>
        <taxon>Chordata</taxon>
        <taxon>Craniata</taxon>
        <taxon>Vertebrata</taxon>
        <taxon>Euteleostomi</taxon>
        <taxon>Actinopterygii</taxon>
        <taxon>Neopterygii</taxon>
        <taxon>Teleostei</taxon>
        <taxon>Neoteleostei</taxon>
        <taxon>Acanthomorphata</taxon>
        <taxon>Ovalentaria</taxon>
        <taxon>Atherinomorphae</taxon>
        <taxon>Cyprinodontiformes</taxon>
        <taxon>Poeciliidae</taxon>
        <taxon>Poeciliinae</taxon>
        <taxon>Gambusia</taxon>
    </lineage>
</organism>
<keyword evidence="3" id="KW-0677">Repeat</keyword>
<comment type="caution">
    <text evidence="11">The sequence shown here is derived from an EMBL/GenBank/DDBJ whole genome shotgun (WGS) entry which is preliminary data.</text>
</comment>
<dbReference type="EMBL" id="NHOQ01001318">
    <property type="protein sequence ID" value="PWA25404.1"/>
    <property type="molecule type" value="Genomic_DNA"/>
</dbReference>
<dbReference type="PANTHER" id="PTHR14568">
    <property type="entry name" value="TRANSMEMBRANE SUPERFAMILY 6 MEMBER 1/2"/>
    <property type="match status" value="1"/>
</dbReference>
<evidence type="ECO:0000256" key="4">
    <source>
        <dbReference type="ARBA" id="ARBA00022989"/>
    </source>
</evidence>
<evidence type="ECO:0000256" key="3">
    <source>
        <dbReference type="ARBA" id="ARBA00022737"/>
    </source>
</evidence>
<keyword evidence="5 7" id="KW-0472">Membrane</keyword>
<dbReference type="Pfam" id="PF26083">
    <property type="entry name" value="TM_Tm6sf2"/>
    <property type="match status" value="1"/>
</dbReference>
<reference evidence="11 12" key="1">
    <citation type="journal article" date="2018" name="G3 (Bethesda)">
        <title>A High-Quality Reference Genome for the Invasive Mosquitofish Gambusia affinis Using a Chicago Library.</title>
        <authorList>
            <person name="Hoffberg S.L."/>
            <person name="Troendle N.J."/>
            <person name="Glenn T.C."/>
            <person name="Mahmud O."/>
            <person name="Louha S."/>
            <person name="Chalopin D."/>
            <person name="Bennetzen J.L."/>
            <person name="Mauricio R."/>
        </authorList>
    </citation>
    <scope>NUCLEOTIDE SEQUENCE [LARGE SCALE GENOMIC DNA]</scope>
    <source>
        <strain evidence="11">NE01/NJP1002.9</strain>
        <tissue evidence="11">Muscle</tissue>
    </source>
</reference>
<dbReference type="PROSITE" id="PS51751">
    <property type="entry name" value="EXPERA"/>
    <property type="match status" value="2"/>
</dbReference>
<feature type="transmembrane region" description="Helical" evidence="9">
    <location>
        <begin position="189"/>
        <end position="207"/>
    </location>
</feature>
<evidence type="ECO:0000313" key="12">
    <source>
        <dbReference type="Proteomes" id="UP000250572"/>
    </source>
</evidence>
<evidence type="ECO:0000256" key="9">
    <source>
        <dbReference type="SAM" id="Phobius"/>
    </source>
</evidence>
<evidence type="ECO:0000313" key="11">
    <source>
        <dbReference type="EMBL" id="PWA25404.1"/>
    </source>
</evidence>
<keyword evidence="12" id="KW-1185">Reference proteome</keyword>
<dbReference type="GO" id="GO:0005789">
    <property type="term" value="C:endoplasmic reticulum membrane"/>
    <property type="evidence" value="ECO:0007669"/>
    <property type="project" value="TreeGrafter"/>
</dbReference>
<feature type="transmembrane region" description="Helical" evidence="9">
    <location>
        <begin position="219"/>
        <end position="238"/>
    </location>
</feature>
<evidence type="ECO:0000256" key="6">
    <source>
        <dbReference type="ARBA" id="ARBA00034760"/>
    </source>
</evidence>
<feature type="transmembrane region" description="Helical" evidence="9">
    <location>
        <begin position="294"/>
        <end position="314"/>
    </location>
</feature>
<dbReference type="GO" id="GO:0019216">
    <property type="term" value="P:regulation of lipid metabolic process"/>
    <property type="evidence" value="ECO:0007669"/>
    <property type="project" value="TreeGrafter"/>
</dbReference>
<feature type="region of interest" description="Disordered" evidence="8">
    <location>
        <begin position="1"/>
        <end position="22"/>
    </location>
</feature>
<evidence type="ECO:0000259" key="10">
    <source>
        <dbReference type="PROSITE" id="PS51751"/>
    </source>
</evidence>
<dbReference type="GO" id="GO:0055088">
    <property type="term" value="P:lipid homeostasis"/>
    <property type="evidence" value="ECO:0007669"/>
    <property type="project" value="TreeGrafter"/>
</dbReference>
<feature type="transmembrane region" description="Helical" evidence="9">
    <location>
        <begin position="421"/>
        <end position="441"/>
    </location>
</feature>
<dbReference type="CDD" id="cd21106">
    <property type="entry name" value="TM6SF1-like"/>
    <property type="match status" value="1"/>
</dbReference>
<dbReference type="InterPro" id="IPR033118">
    <property type="entry name" value="EXPERA"/>
</dbReference>
<protein>
    <recommendedName>
        <fullName evidence="10">EXPERA domain-containing protein</fullName>
    </recommendedName>
</protein>
<dbReference type="AlphaFoldDB" id="A0A315VPB6"/>
<accession>A0A315VPB6</accession>
<evidence type="ECO:0000256" key="5">
    <source>
        <dbReference type="ARBA" id="ARBA00023136"/>
    </source>
</evidence>
<comment type="similarity">
    <text evidence="6">Belongs to the TM6SF family.</text>
</comment>